<dbReference type="Proteomes" id="UP000518300">
    <property type="component" value="Unassembled WGS sequence"/>
</dbReference>
<organism evidence="6 7">
    <name type="scientific">Pyxidicoccus fallax</name>
    <dbReference type="NCBI Taxonomy" id="394095"/>
    <lineage>
        <taxon>Bacteria</taxon>
        <taxon>Pseudomonadati</taxon>
        <taxon>Myxococcota</taxon>
        <taxon>Myxococcia</taxon>
        <taxon>Myxococcales</taxon>
        <taxon>Cystobacterineae</taxon>
        <taxon>Myxococcaceae</taxon>
        <taxon>Pyxidicoccus</taxon>
    </lineage>
</organism>
<dbReference type="InterPro" id="IPR052770">
    <property type="entry name" value="Cobalt_transport_CbiQ"/>
</dbReference>
<reference evidence="6 7" key="1">
    <citation type="submission" date="2020-04" db="EMBL/GenBank/DDBJ databases">
        <title>Draft genome of Pyxidicoccus fallax type strain.</title>
        <authorList>
            <person name="Whitworth D.E."/>
        </authorList>
    </citation>
    <scope>NUCLEOTIDE SEQUENCE [LARGE SCALE GENOMIC DNA]</scope>
    <source>
        <strain evidence="6 7">DSM 14698</strain>
    </source>
</reference>
<evidence type="ECO:0008006" key="8">
    <source>
        <dbReference type="Google" id="ProtNLM"/>
    </source>
</evidence>
<evidence type="ECO:0000256" key="1">
    <source>
        <dbReference type="ARBA" id="ARBA00004141"/>
    </source>
</evidence>
<gene>
    <name evidence="6" type="ORF">HG543_16615</name>
</gene>
<evidence type="ECO:0000313" key="7">
    <source>
        <dbReference type="Proteomes" id="UP000518300"/>
    </source>
</evidence>
<sequence length="199" mass="20115">MVREPPAWARVLDARITLGVSLGLLAVGLGGPLPWAPLAVALGVGVLGLAWGRAPTRVARGFGAALLAGLLTAALHVALGTRAGAQAGLVLGARMAAGVAVFGLFSHLTPPWAFAGALRKLGAPDVFTELLTLSARYARVFEGAARTAREAQLVRGGYSGTRRALGSMGALAGLTLVRAFDQASATAEARAARGVGSRS</sequence>
<dbReference type="Pfam" id="PF02361">
    <property type="entry name" value="CbiQ"/>
    <property type="match status" value="1"/>
</dbReference>
<dbReference type="CDD" id="cd16914">
    <property type="entry name" value="EcfT"/>
    <property type="match status" value="1"/>
</dbReference>
<evidence type="ECO:0000256" key="3">
    <source>
        <dbReference type="ARBA" id="ARBA00022989"/>
    </source>
</evidence>
<feature type="transmembrane region" description="Helical" evidence="5">
    <location>
        <begin position="85"/>
        <end position="105"/>
    </location>
</feature>
<protein>
    <recommendedName>
        <fullName evidence="8">Cobalt transport protein</fullName>
    </recommendedName>
</protein>
<dbReference type="PANTHER" id="PTHR43723">
    <property type="entry name" value="COBALT TRANSPORT PROTEIN CBIQ"/>
    <property type="match status" value="1"/>
</dbReference>
<evidence type="ECO:0000256" key="5">
    <source>
        <dbReference type="SAM" id="Phobius"/>
    </source>
</evidence>
<dbReference type="GO" id="GO:0043190">
    <property type="term" value="C:ATP-binding cassette (ABC) transporter complex"/>
    <property type="evidence" value="ECO:0007669"/>
    <property type="project" value="TreeGrafter"/>
</dbReference>
<keyword evidence="3 5" id="KW-1133">Transmembrane helix</keyword>
<comment type="caution">
    <text evidence="6">The sequence shown here is derived from an EMBL/GenBank/DDBJ whole genome shotgun (WGS) entry which is preliminary data.</text>
</comment>
<evidence type="ECO:0000313" key="6">
    <source>
        <dbReference type="EMBL" id="NMO16467.1"/>
    </source>
</evidence>
<keyword evidence="7" id="KW-1185">Reference proteome</keyword>
<evidence type="ECO:0000256" key="2">
    <source>
        <dbReference type="ARBA" id="ARBA00022692"/>
    </source>
</evidence>
<accession>A0A848LCR5</accession>
<comment type="subcellular location">
    <subcellularLocation>
        <location evidence="1">Membrane</location>
        <topology evidence="1">Multi-pass membrane protein</topology>
    </subcellularLocation>
</comment>
<dbReference type="PANTHER" id="PTHR43723:SF1">
    <property type="entry name" value="COBALT TRANSPORT PROTEIN CBIQ"/>
    <property type="match status" value="1"/>
</dbReference>
<dbReference type="GO" id="GO:0006824">
    <property type="term" value="P:cobalt ion transport"/>
    <property type="evidence" value="ECO:0007669"/>
    <property type="project" value="TreeGrafter"/>
</dbReference>
<evidence type="ECO:0000256" key="4">
    <source>
        <dbReference type="ARBA" id="ARBA00023136"/>
    </source>
</evidence>
<feature type="transmembrane region" description="Helical" evidence="5">
    <location>
        <begin position="61"/>
        <end position="79"/>
    </location>
</feature>
<keyword evidence="2 5" id="KW-0812">Transmembrane</keyword>
<dbReference type="EMBL" id="JABBJJ010000068">
    <property type="protein sequence ID" value="NMO16467.1"/>
    <property type="molecule type" value="Genomic_DNA"/>
</dbReference>
<name>A0A848LCR5_9BACT</name>
<keyword evidence="4 5" id="KW-0472">Membrane</keyword>
<dbReference type="InterPro" id="IPR003339">
    <property type="entry name" value="ABC/ECF_trnsptr_transmembrane"/>
</dbReference>
<dbReference type="RefSeq" id="WP_169345758.1">
    <property type="nucleotide sequence ID" value="NZ_JABBJJ010000068.1"/>
</dbReference>
<proteinExistence type="predicted"/>
<dbReference type="AlphaFoldDB" id="A0A848LCR5"/>